<feature type="domain" description="RNA polymerase sigma-70 region 2" evidence="6">
    <location>
        <begin position="13"/>
        <end position="75"/>
    </location>
</feature>
<evidence type="ECO:0000259" key="7">
    <source>
        <dbReference type="Pfam" id="PF08281"/>
    </source>
</evidence>
<keyword evidence="9" id="KW-1185">Reference proteome</keyword>
<evidence type="ECO:0000256" key="4">
    <source>
        <dbReference type="ARBA" id="ARBA00023125"/>
    </source>
</evidence>
<dbReference type="AlphaFoldDB" id="R7ZXI8"/>
<dbReference type="RefSeq" id="WP_010852773.1">
    <property type="nucleotide sequence ID" value="NZ_AQHR01000022.1"/>
</dbReference>
<dbReference type="GO" id="GO:0003677">
    <property type="term" value="F:DNA binding"/>
    <property type="evidence" value="ECO:0007669"/>
    <property type="project" value="UniProtKB-KW"/>
</dbReference>
<dbReference type="GO" id="GO:0016987">
    <property type="term" value="F:sigma factor activity"/>
    <property type="evidence" value="ECO:0007669"/>
    <property type="project" value="UniProtKB-KW"/>
</dbReference>
<dbReference type="InterPro" id="IPR014284">
    <property type="entry name" value="RNA_pol_sigma-70_dom"/>
</dbReference>
<dbReference type="NCBIfam" id="TIGR02937">
    <property type="entry name" value="sigma70-ECF"/>
    <property type="match status" value="1"/>
</dbReference>
<dbReference type="EMBL" id="AQHR01000022">
    <property type="protein sequence ID" value="EON78728.1"/>
    <property type="molecule type" value="Genomic_DNA"/>
</dbReference>
<dbReference type="PANTHER" id="PTHR43133:SF8">
    <property type="entry name" value="RNA POLYMERASE SIGMA FACTOR HI_1459-RELATED"/>
    <property type="match status" value="1"/>
</dbReference>
<sequence>MNSFFENQIWPLRNRLYRLAYLWVKDRALAQDILQTVFEKALNKEDILKQVQNPAGWMVRTLKNESLHQVKIQRRTSGLEGLEMFEEPSEEDSPDHRTQWVMRFVRSLPEKQREIFHLREIEGLTYSEIADYLEVSVEQVKVNLHRARKALREYLKEK</sequence>
<dbReference type="PANTHER" id="PTHR43133">
    <property type="entry name" value="RNA POLYMERASE ECF-TYPE SIGMA FACTO"/>
    <property type="match status" value="1"/>
</dbReference>
<dbReference type="Gene3D" id="1.10.10.10">
    <property type="entry name" value="Winged helix-like DNA-binding domain superfamily/Winged helix DNA-binding domain"/>
    <property type="match status" value="1"/>
</dbReference>
<dbReference type="OrthoDB" id="795989at2"/>
<name>R7ZXI8_9BACT</name>
<dbReference type="Gene3D" id="1.10.1740.10">
    <property type="match status" value="1"/>
</dbReference>
<proteinExistence type="inferred from homology"/>
<dbReference type="Proteomes" id="UP000013909">
    <property type="component" value="Unassembled WGS sequence"/>
</dbReference>
<dbReference type="PATRIC" id="fig|1288963.3.peg.622"/>
<evidence type="ECO:0000313" key="8">
    <source>
        <dbReference type="EMBL" id="EON78728.1"/>
    </source>
</evidence>
<dbReference type="CDD" id="cd06171">
    <property type="entry name" value="Sigma70_r4"/>
    <property type="match status" value="1"/>
</dbReference>
<keyword evidence="4" id="KW-0238">DNA-binding</keyword>
<feature type="domain" description="RNA polymerase sigma factor 70 region 4 type 2" evidence="7">
    <location>
        <begin position="99"/>
        <end position="151"/>
    </location>
</feature>
<keyword evidence="3" id="KW-0731">Sigma factor</keyword>
<reference evidence="8 9" key="1">
    <citation type="submission" date="2013-02" db="EMBL/GenBank/DDBJ databases">
        <title>A novel strain isolated from Lonar lake, Maharashtra, India.</title>
        <authorList>
            <person name="Singh A."/>
        </authorList>
    </citation>
    <scope>NUCLEOTIDE SEQUENCE [LARGE SCALE GENOMIC DNA]</scope>
    <source>
        <strain evidence="8 9">AK24</strain>
    </source>
</reference>
<keyword evidence="5" id="KW-0804">Transcription</keyword>
<evidence type="ECO:0000256" key="2">
    <source>
        <dbReference type="ARBA" id="ARBA00023015"/>
    </source>
</evidence>
<dbReference type="Pfam" id="PF08281">
    <property type="entry name" value="Sigma70_r4_2"/>
    <property type="match status" value="1"/>
</dbReference>
<dbReference type="SUPFAM" id="SSF88946">
    <property type="entry name" value="Sigma2 domain of RNA polymerase sigma factors"/>
    <property type="match status" value="1"/>
</dbReference>
<comment type="caution">
    <text evidence="8">The sequence shown here is derived from an EMBL/GenBank/DDBJ whole genome shotgun (WGS) entry which is preliminary data.</text>
</comment>
<accession>R7ZXI8</accession>
<dbReference type="Pfam" id="PF04542">
    <property type="entry name" value="Sigma70_r2"/>
    <property type="match status" value="1"/>
</dbReference>
<evidence type="ECO:0000256" key="3">
    <source>
        <dbReference type="ARBA" id="ARBA00023082"/>
    </source>
</evidence>
<comment type="similarity">
    <text evidence="1">Belongs to the sigma-70 factor family. ECF subfamily.</text>
</comment>
<dbReference type="InterPro" id="IPR013325">
    <property type="entry name" value="RNA_pol_sigma_r2"/>
</dbReference>
<dbReference type="InterPro" id="IPR036388">
    <property type="entry name" value="WH-like_DNA-bd_sf"/>
</dbReference>
<protein>
    <submittedName>
        <fullName evidence="8">RNA polymerase ECF-type sigma factor</fullName>
    </submittedName>
</protein>
<dbReference type="STRING" id="1232681.ADIS_0625"/>
<dbReference type="SUPFAM" id="SSF88659">
    <property type="entry name" value="Sigma3 and sigma4 domains of RNA polymerase sigma factors"/>
    <property type="match status" value="1"/>
</dbReference>
<dbReference type="InterPro" id="IPR013249">
    <property type="entry name" value="RNA_pol_sigma70_r4_t2"/>
</dbReference>
<gene>
    <name evidence="8" type="ORF">ADIS_0625</name>
</gene>
<evidence type="ECO:0000256" key="1">
    <source>
        <dbReference type="ARBA" id="ARBA00010641"/>
    </source>
</evidence>
<evidence type="ECO:0000313" key="9">
    <source>
        <dbReference type="Proteomes" id="UP000013909"/>
    </source>
</evidence>
<dbReference type="InterPro" id="IPR039425">
    <property type="entry name" value="RNA_pol_sigma-70-like"/>
</dbReference>
<evidence type="ECO:0000259" key="6">
    <source>
        <dbReference type="Pfam" id="PF04542"/>
    </source>
</evidence>
<organism evidence="8 9">
    <name type="scientific">Lunatimonas lonarensis</name>
    <dbReference type="NCBI Taxonomy" id="1232681"/>
    <lineage>
        <taxon>Bacteria</taxon>
        <taxon>Pseudomonadati</taxon>
        <taxon>Bacteroidota</taxon>
        <taxon>Cytophagia</taxon>
        <taxon>Cytophagales</taxon>
        <taxon>Cyclobacteriaceae</taxon>
    </lineage>
</organism>
<keyword evidence="2" id="KW-0805">Transcription regulation</keyword>
<dbReference type="GO" id="GO:0006352">
    <property type="term" value="P:DNA-templated transcription initiation"/>
    <property type="evidence" value="ECO:0007669"/>
    <property type="project" value="InterPro"/>
</dbReference>
<dbReference type="InterPro" id="IPR013324">
    <property type="entry name" value="RNA_pol_sigma_r3/r4-like"/>
</dbReference>
<dbReference type="InterPro" id="IPR007627">
    <property type="entry name" value="RNA_pol_sigma70_r2"/>
</dbReference>
<evidence type="ECO:0000256" key="5">
    <source>
        <dbReference type="ARBA" id="ARBA00023163"/>
    </source>
</evidence>